<dbReference type="AlphaFoldDB" id="A0A8B2NRF6"/>
<dbReference type="Gene3D" id="3.40.50.2000">
    <property type="entry name" value="Glycogen Phosphorylase B"/>
    <property type="match status" value="2"/>
</dbReference>
<dbReference type="InterPro" id="IPR028098">
    <property type="entry name" value="Glyco_trans_4-like_N"/>
</dbReference>
<dbReference type="EMBL" id="QHHQ01000005">
    <property type="protein sequence ID" value="RAH99601.1"/>
    <property type="molecule type" value="Genomic_DNA"/>
</dbReference>
<gene>
    <name evidence="3" type="ORF">DLJ53_23510</name>
</gene>
<dbReference type="Proteomes" id="UP000249590">
    <property type="component" value="Unassembled WGS sequence"/>
</dbReference>
<keyword evidence="3" id="KW-0808">Transferase</keyword>
<proteinExistence type="predicted"/>
<reference evidence="3 4" key="1">
    <citation type="submission" date="2018-05" db="EMBL/GenBank/DDBJ databases">
        <title>Acuticoccus sediminis sp. nov., isolated from deep-sea sediment of Indian Ocean.</title>
        <authorList>
            <person name="Liu X."/>
            <person name="Lai Q."/>
            <person name="Du Y."/>
            <person name="Sun F."/>
            <person name="Zhang X."/>
            <person name="Wang S."/>
            <person name="Shao Z."/>
        </authorList>
    </citation>
    <scope>NUCLEOTIDE SEQUENCE [LARGE SCALE GENOMIC DNA]</scope>
    <source>
        <strain evidence="3 4">PTG4-2</strain>
    </source>
</reference>
<dbReference type="GO" id="GO:0016758">
    <property type="term" value="F:hexosyltransferase activity"/>
    <property type="evidence" value="ECO:0007669"/>
    <property type="project" value="TreeGrafter"/>
</dbReference>
<evidence type="ECO:0000259" key="1">
    <source>
        <dbReference type="Pfam" id="PF00534"/>
    </source>
</evidence>
<accession>A0A8B2NRF6</accession>
<dbReference type="PANTHER" id="PTHR45947:SF3">
    <property type="entry name" value="SULFOQUINOVOSYL TRANSFERASE SQD2"/>
    <property type="match status" value="1"/>
</dbReference>
<name>A0A8B2NRF6_9HYPH</name>
<dbReference type="RefSeq" id="WP_111349964.1">
    <property type="nucleotide sequence ID" value="NZ_QHHQ01000005.1"/>
</dbReference>
<evidence type="ECO:0000313" key="3">
    <source>
        <dbReference type="EMBL" id="RAH99601.1"/>
    </source>
</evidence>
<dbReference type="CDD" id="cd03819">
    <property type="entry name" value="GT4_WavL-like"/>
    <property type="match status" value="1"/>
</dbReference>
<keyword evidence="4" id="KW-1185">Reference proteome</keyword>
<protein>
    <submittedName>
        <fullName evidence="3">Glycosyl transferase</fullName>
    </submittedName>
</protein>
<feature type="domain" description="Glycosyltransferase subfamily 4-like N-terminal" evidence="2">
    <location>
        <begin position="18"/>
        <end position="172"/>
    </location>
</feature>
<dbReference type="Pfam" id="PF13439">
    <property type="entry name" value="Glyco_transf_4"/>
    <property type="match status" value="1"/>
</dbReference>
<dbReference type="InterPro" id="IPR001296">
    <property type="entry name" value="Glyco_trans_1"/>
</dbReference>
<dbReference type="OrthoDB" id="5147801at2"/>
<organism evidence="3 4">
    <name type="scientific">Acuticoccus sediminis</name>
    <dbReference type="NCBI Taxonomy" id="2184697"/>
    <lineage>
        <taxon>Bacteria</taxon>
        <taxon>Pseudomonadati</taxon>
        <taxon>Pseudomonadota</taxon>
        <taxon>Alphaproteobacteria</taxon>
        <taxon>Hyphomicrobiales</taxon>
        <taxon>Amorphaceae</taxon>
        <taxon>Acuticoccus</taxon>
    </lineage>
</organism>
<evidence type="ECO:0000259" key="2">
    <source>
        <dbReference type="Pfam" id="PF13439"/>
    </source>
</evidence>
<evidence type="ECO:0000313" key="4">
    <source>
        <dbReference type="Proteomes" id="UP000249590"/>
    </source>
</evidence>
<dbReference type="PANTHER" id="PTHR45947">
    <property type="entry name" value="SULFOQUINOVOSYL TRANSFERASE SQD2"/>
    <property type="match status" value="1"/>
</dbReference>
<dbReference type="InterPro" id="IPR050194">
    <property type="entry name" value="Glycosyltransferase_grp1"/>
</dbReference>
<sequence length="393" mass="42648">MTARPMTILQVIPQLETGGAERTTLDIADALVKRGDRAIVVSEGGRMLPELEAMGAEHVTMPVSTKQPFAMRRNAKRLAELMEREGVDVIHARSRAPAWSSLWAAKWTRRPFVTTYHGAYKEASYLKNLYNSVMARGDAVIANSAFTAGLIAARHPFARERIVTIHRGIDLSAFERPVGNRAEALRRSWGVESGERVLINVARLTPWKGQLVLIEALGMVRERLPSGWVCVLAGDDQGRSDYRRELEETIGALELGRRVRIAGHVSDVPGALAASAIAVQPSIEPEAFGRAAVEAQAAGLPVIVSDLGAVRETVLAPPEVSEAARTGWRVKPGEAEPLADALLQALQAGDDTLAEIGARGRAHAFTHFSLASMTQKTLAIYDDLLENGKTTLY</sequence>
<comment type="caution">
    <text evidence="3">The sequence shown here is derived from an EMBL/GenBank/DDBJ whole genome shotgun (WGS) entry which is preliminary data.</text>
</comment>
<dbReference type="Pfam" id="PF00534">
    <property type="entry name" value="Glycos_transf_1"/>
    <property type="match status" value="1"/>
</dbReference>
<feature type="domain" description="Glycosyl transferase family 1" evidence="1">
    <location>
        <begin position="183"/>
        <end position="361"/>
    </location>
</feature>
<dbReference type="SUPFAM" id="SSF53756">
    <property type="entry name" value="UDP-Glycosyltransferase/glycogen phosphorylase"/>
    <property type="match status" value="1"/>
</dbReference>